<feature type="region of interest" description="Disordered" evidence="2">
    <location>
        <begin position="118"/>
        <end position="164"/>
    </location>
</feature>
<dbReference type="InterPro" id="IPR018466">
    <property type="entry name" value="Kre9/Knh1-like_N"/>
</dbReference>
<dbReference type="Pfam" id="PF10342">
    <property type="entry name" value="Kre9_KNH"/>
    <property type="match status" value="1"/>
</dbReference>
<sequence length="194" mass="19635">MRFSSFCVGIAGLTASAKALTITSPSASSYWVQFSTNTIAWSLSNGDPTDVTLQVINRNSTTLNGVFTIAEYVKASLESYTVTNVTLVTAEDYAVRMVNPMNNSQVYATSGTFGVKPSGTTPAPVTGPSGQTSANGTSSTGPNGTAGSRNGTAGSSFGNGTASGNAHNSPANKVGISAVMGIVTLTSALKFAVL</sequence>
<dbReference type="PANTHER" id="PTHR35185:SF1">
    <property type="entry name" value="UPF0619 GPI-ANCHORED MEMBRANE PROTEIN C1322.10"/>
    <property type="match status" value="1"/>
</dbReference>
<keyword evidence="1 3" id="KW-0732">Signal</keyword>
<dbReference type="OrthoDB" id="5420143at2759"/>
<evidence type="ECO:0000256" key="3">
    <source>
        <dbReference type="SAM" id="SignalP"/>
    </source>
</evidence>
<dbReference type="PANTHER" id="PTHR35185">
    <property type="entry name" value="SERINE/THREONINE-RICH PROTEIN ADG2-RELATED"/>
    <property type="match status" value="1"/>
</dbReference>
<dbReference type="AlphaFoldDB" id="A0A0S1MJ40"/>
<name>A0A0S1MJ40_PHAPC</name>
<feature type="chain" id="PRO_5006589231" description="Yeast cell wall synthesis Kre9/Knh1-like N-terminal domain-containing protein" evidence="3">
    <location>
        <begin position="20"/>
        <end position="194"/>
    </location>
</feature>
<dbReference type="EMBL" id="KT246811">
    <property type="protein sequence ID" value="ALL40902.1"/>
    <property type="molecule type" value="mRNA"/>
</dbReference>
<accession>A0A0S1MJ40</accession>
<protein>
    <recommendedName>
        <fullName evidence="4">Yeast cell wall synthesis Kre9/Knh1-like N-terminal domain-containing protein</fullName>
    </recommendedName>
</protein>
<evidence type="ECO:0000256" key="2">
    <source>
        <dbReference type="SAM" id="MobiDB-lite"/>
    </source>
</evidence>
<proteinExistence type="evidence at transcript level"/>
<reference evidence="5" key="1">
    <citation type="submission" date="2015-07" db="EMBL/GenBank/DDBJ databases">
        <title>Elucidating the P. pachyrhizi secretome and potential effectors.</title>
        <authorList>
            <person name="de Carvalho M.C.C.G."/>
            <person name="Nascimento L.C."/>
            <person name="Darben L.M."/>
            <person name="Polizel-Podanosqui A.M."/>
            <person name="Lopes-Caitar V.S."/>
            <person name="Rocha C.S."/>
            <person name="Qi M."/>
            <person name="Carazolle M."/>
            <person name="Kuwahara M.K."/>
            <person name="Pereira G.A.G."/>
            <person name="Abdelnoor R.V."/>
            <person name="Whitham S.A."/>
            <person name="Marcelino-Guimaraes F.C."/>
        </authorList>
    </citation>
    <scope>NUCLEOTIDE SEQUENCE</scope>
</reference>
<evidence type="ECO:0000256" key="1">
    <source>
        <dbReference type="ARBA" id="ARBA00022729"/>
    </source>
</evidence>
<feature type="domain" description="Yeast cell wall synthesis Kre9/Knh1-like N-terminal" evidence="4">
    <location>
        <begin position="24"/>
        <end position="115"/>
    </location>
</feature>
<evidence type="ECO:0000259" key="4">
    <source>
        <dbReference type="Pfam" id="PF10342"/>
    </source>
</evidence>
<feature type="signal peptide" evidence="3">
    <location>
        <begin position="1"/>
        <end position="19"/>
    </location>
</feature>
<dbReference type="InterPro" id="IPR052479">
    <property type="entry name" value="GPI-anchor_Adhesion_Reg"/>
</dbReference>
<evidence type="ECO:0000313" key="5">
    <source>
        <dbReference type="EMBL" id="ALL40902.1"/>
    </source>
</evidence>
<organism evidence="5">
    <name type="scientific">Phakopsora pachyrhizi</name>
    <name type="common">Asian soybean rust disease fungus</name>
    <dbReference type="NCBI Taxonomy" id="170000"/>
    <lineage>
        <taxon>Eukaryota</taxon>
        <taxon>Fungi</taxon>
        <taxon>Dikarya</taxon>
        <taxon>Basidiomycota</taxon>
        <taxon>Pucciniomycotina</taxon>
        <taxon>Pucciniomycetes</taxon>
        <taxon>Pucciniales</taxon>
        <taxon>Phakopsoraceae</taxon>
        <taxon>Phakopsora</taxon>
    </lineage>
</organism>